<feature type="domain" description="Gram-positive cocci surface proteins LPxTG" evidence="11">
    <location>
        <begin position="1024"/>
        <end position="1061"/>
    </location>
</feature>
<name>A0A0R2CUT4_9LACO</name>
<dbReference type="NCBIfam" id="TIGR03715">
    <property type="entry name" value="KxYKxGKxW"/>
    <property type="match status" value="1"/>
</dbReference>
<keyword evidence="10" id="KW-0812">Transmembrane</keyword>
<feature type="transmembrane region" description="Helical" evidence="10">
    <location>
        <begin position="21"/>
        <end position="37"/>
    </location>
</feature>
<gene>
    <name evidence="12" type="ORF">FC19_GL002236</name>
</gene>
<accession>A0A0R2CUT4</accession>
<feature type="compositionally biased region" description="Low complexity" evidence="9">
    <location>
        <begin position="58"/>
        <end position="70"/>
    </location>
</feature>
<sequence length="1061" mass="117527">MCGQGTGNIKEHYKMYKRGKVWIFSLLFLGSMALGTIQTNQIHAAQSETSDSSAIQQTESTTSATKISSSADQEKTEQSNSSETNSISETKSEAKSTNSVKNNLPDESEKADENIKASSTVEVLPSEKVDSSSDITTTEEAVSEKNEMSTSNSSSEEKVNENTEEPIKQSSIADTSSNQTEKVGVDHTKEDNQNVNDVATKTASTTLSTAEDTKKASSTILESETYNEPYRNQLHFSPAENWMNDPNGLFYDEKTGLYHLYYQYNPEGNEWGNMSWGHATSKDMINWKQEELAIPMMTNQGWEDFTYTNTTGSLTKYGEVRYVGVPTTNWGDSNGKKAIFSGSIYLDKNNVSGLGKNTILAFYTADYQIATRINDGKDNGWGTWIGLSEIQEQHLAYSLDGGKTFVQYSSDGNSAVPKPLIPVTASNGGDAANFRDPNIVYDEQNKQFLMTVVSNQQALIYKSKDLLHWEYASSIQRQKNIGNGVWECPTLIPMTVAGTKTTKWVFAVSIQQGASATGSGMEYYVGNVNENGEWLPESGQTLSEPMTLDYGEDFYAGIPFANMGNGRNVLIAWQSNWSYTGDAKTAPWYGNMTLPRELKLVKSTDGTDGYLLKNMVVTEIKNNEQKNIIEPSESNSIIENGTRKISYVGNQYKITAKFSWNTKSAPESVGFKLRVSDDGRYFLRVGYDLTTKKFFVQRLNTGEPSMGDPRDKMNASVSTDNNTITITVYVDETSIEAFANDGERSITQNFFMRPEYIGDQATNQIYLYAENGIAHITDLTVNPLISIWNNEAEIIFNYVDDQGKKLIPSKRYTGKIGDTYSLIKADEIKGYFLNGTSMENKNTANLYTAEGQQVTYIYRKIQTGIITKDTTIVAGKNAKWTATDNFVSGTDIAGKALQISDVKVVGTVDPTKAGAYSVSYSYVDSQGNIVSKKAIVSVIEAPKTNKKLKRVNSVNAVKSKTEKKNYFVEKYSSVIAKVGIRRFKNQKNNETRHTKNLAVKKSTINFSPLKQNTSNKEMKKGVKLPQTGAVSSVMLNLSGVLLSILSGIGILLNFKRKKNKK</sequence>
<dbReference type="Pfam" id="PF00251">
    <property type="entry name" value="Glyco_hydro_32N"/>
    <property type="match status" value="2"/>
</dbReference>
<dbReference type="InterPro" id="IPR022038">
    <property type="entry name" value="Ig-like_bact"/>
</dbReference>
<dbReference type="NCBIfam" id="TIGR01167">
    <property type="entry name" value="LPXTG_anchor"/>
    <property type="match status" value="1"/>
</dbReference>
<evidence type="ECO:0000256" key="2">
    <source>
        <dbReference type="ARBA" id="ARBA00022512"/>
    </source>
</evidence>
<dbReference type="GO" id="GO:0004575">
    <property type="term" value="F:sucrose alpha-glucosidase activity"/>
    <property type="evidence" value="ECO:0007669"/>
    <property type="project" value="TreeGrafter"/>
</dbReference>
<dbReference type="Gene3D" id="2.60.120.560">
    <property type="entry name" value="Exo-inulinase, domain 1"/>
    <property type="match status" value="1"/>
</dbReference>
<keyword evidence="13" id="KW-1185">Reference proteome</keyword>
<dbReference type="Pfam" id="PF19258">
    <property type="entry name" value="KxYKxGKxW_sig"/>
    <property type="match status" value="1"/>
</dbReference>
<evidence type="ECO:0000256" key="10">
    <source>
        <dbReference type="SAM" id="Phobius"/>
    </source>
</evidence>
<dbReference type="SUPFAM" id="SSF75005">
    <property type="entry name" value="Arabinanase/levansucrase/invertase"/>
    <property type="match status" value="1"/>
</dbReference>
<evidence type="ECO:0000256" key="6">
    <source>
        <dbReference type="ARBA" id="ARBA00022801"/>
    </source>
</evidence>
<feature type="compositionally biased region" description="Low complexity" evidence="9">
    <location>
        <begin position="78"/>
        <end position="89"/>
    </location>
</feature>
<evidence type="ECO:0000256" key="3">
    <source>
        <dbReference type="ARBA" id="ARBA00022525"/>
    </source>
</evidence>
<dbReference type="Gene3D" id="2.115.10.20">
    <property type="entry name" value="Glycosyl hydrolase domain, family 43"/>
    <property type="match status" value="1"/>
</dbReference>
<feature type="compositionally biased region" description="Polar residues" evidence="9">
    <location>
        <begin position="168"/>
        <end position="181"/>
    </location>
</feature>
<dbReference type="InterPro" id="IPR023296">
    <property type="entry name" value="Glyco_hydro_beta-prop_sf"/>
</dbReference>
<dbReference type="Gene3D" id="3.10.20.320">
    <property type="entry name" value="Putative peptidoglycan bound protein (lpxtg motif)"/>
    <property type="match status" value="1"/>
</dbReference>
<keyword evidence="2" id="KW-0134">Cell wall</keyword>
<feature type="transmembrane region" description="Helical" evidence="10">
    <location>
        <begin position="1033"/>
        <end position="1054"/>
    </location>
</feature>
<evidence type="ECO:0000256" key="1">
    <source>
        <dbReference type="ARBA" id="ARBA00009902"/>
    </source>
</evidence>
<dbReference type="InterPro" id="IPR019931">
    <property type="entry name" value="LPXTG_anchor"/>
</dbReference>
<evidence type="ECO:0000313" key="12">
    <source>
        <dbReference type="EMBL" id="KRM95141.1"/>
    </source>
</evidence>
<dbReference type="RefSeq" id="WP_235809375.1">
    <property type="nucleotide sequence ID" value="NZ_AYZD01000033.1"/>
</dbReference>
<comment type="similarity">
    <text evidence="1">Belongs to the glycosyl hydrolase 32 family.</text>
</comment>
<dbReference type="PANTHER" id="PTHR42800:SF1">
    <property type="entry name" value="EXOINULINASE INUD (AFU_ORTHOLOGUE AFUA_5G00480)"/>
    <property type="match status" value="1"/>
</dbReference>
<dbReference type="PATRIC" id="fig|1423725.3.peg.2303"/>
<dbReference type="InterPro" id="IPR001362">
    <property type="entry name" value="Glyco_hydro_32"/>
</dbReference>
<dbReference type="GO" id="GO:0005737">
    <property type="term" value="C:cytoplasm"/>
    <property type="evidence" value="ECO:0007669"/>
    <property type="project" value="TreeGrafter"/>
</dbReference>
<keyword evidence="4" id="KW-0732">Signal</keyword>
<dbReference type="InterPro" id="IPR013320">
    <property type="entry name" value="ConA-like_dom_sf"/>
</dbReference>
<evidence type="ECO:0000256" key="4">
    <source>
        <dbReference type="ARBA" id="ARBA00022729"/>
    </source>
</evidence>
<dbReference type="SMART" id="SM00640">
    <property type="entry name" value="Glyco_32"/>
    <property type="match status" value="1"/>
</dbReference>
<dbReference type="InterPro" id="IPR022263">
    <property type="entry name" value="KxYKxGKxW"/>
</dbReference>
<dbReference type="CDD" id="cd18622">
    <property type="entry name" value="GH32_Inu-like"/>
    <property type="match status" value="1"/>
</dbReference>
<dbReference type="InterPro" id="IPR018053">
    <property type="entry name" value="Glyco_hydro_32_AS"/>
</dbReference>
<dbReference type="Proteomes" id="UP000051015">
    <property type="component" value="Unassembled WGS sequence"/>
</dbReference>
<feature type="region of interest" description="Disordered" evidence="9">
    <location>
        <begin position="47"/>
        <end position="197"/>
    </location>
</feature>
<dbReference type="InterPro" id="IPR013189">
    <property type="entry name" value="Glyco_hydro_32_C"/>
</dbReference>
<evidence type="ECO:0000313" key="13">
    <source>
        <dbReference type="Proteomes" id="UP000051015"/>
    </source>
</evidence>
<evidence type="ECO:0000259" key="11">
    <source>
        <dbReference type="PROSITE" id="PS50847"/>
    </source>
</evidence>
<feature type="compositionally biased region" description="Polar residues" evidence="9">
    <location>
        <begin position="47"/>
        <end position="57"/>
    </location>
</feature>
<organism evidence="12 13">
    <name type="scientific">Liquorilactobacillus aquaticus DSM 21051</name>
    <dbReference type="NCBI Taxonomy" id="1423725"/>
    <lineage>
        <taxon>Bacteria</taxon>
        <taxon>Bacillati</taxon>
        <taxon>Bacillota</taxon>
        <taxon>Bacilli</taxon>
        <taxon>Lactobacillales</taxon>
        <taxon>Lactobacillaceae</taxon>
        <taxon>Liquorilactobacillus</taxon>
    </lineage>
</organism>
<dbReference type="EMBL" id="AYZD01000033">
    <property type="protein sequence ID" value="KRM95141.1"/>
    <property type="molecule type" value="Genomic_DNA"/>
</dbReference>
<feature type="compositionally biased region" description="Basic and acidic residues" evidence="9">
    <location>
        <begin position="183"/>
        <end position="192"/>
    </location>
</feature>
<keyword evidence="7" id="KW-0572">Peptidoglycan-anchor</keyword>
<proteinExistence type="inferred from homology"/>
<dbReference type="Gene3D" id="2.60.40.10">
    <property type="entry name" value="Immunoglobulins"/>
    <property type="match status" value="1"/>
</dbReference>
<dbReference type="SUPFAM" id="SSF49899">
    <property type="entry name" value="Concanavalin A-like lectins/glucanases"/>
    <property type="match status" value="1"/>
</dbReference>
<dbReference type="Pfam" id="PF06458">
    <property type="entry name" value="MucBP"/>
    <property type="match status" value="1"/>
</dbReference>
<keyword evidence="10" id="KW-1133">Transmembrane helix</keyword>
<keyword evidence="3" id="KW-0964">Secreted</keyword>
<feature type="compositionally biased region" description="Basic and acidic residues" evidence="9">
    <location>
        <begin position="155"/>
        <end position="167"/>
    </location>
</feature>
<evidence type="ECO:0000256" key="9">
    <source>
        <dbReference type="SAM" id="MobiDB-lite"/>
    </source>
</evidence>
<reference evidence="12 13" key="1">
    <citation type="journal article" date="2015" name="Genome Announc.">
        <title>Expanding the biotechnology potential of lactobacilli through comparative genomics of 213 strains and associated genera.</title>
        <authorList>
            <person name="Sun Z."/>
            <person name="Harris H.M."/>
            <person name="McCann A."/>
            <person name="Guo C."/>
            <person name="Argimon S."/>
            <person name="Zhang W."/>
            <person name="Yang X."/>
            <person name="Jeffery I.B."/>
            <person name="Cooney J.C."/>
            <person name="Kagawa T.F."/>
            <person name="Liu W."/>
            <person name="Song Y."/>
            <person name="Salvetti E."/>
            <person name="Wrobel A."/>
            <person name="Rasinkangas P."/>
            <person name="Parkhill J."/>
            <person name="Rea M.C."/>
            <person name="O'Sullivan O."/>
            <person name="Ritari J."/>
            <person name="Douillard F.P."/>
            <person name="Paul Ross R."/>
            <person name="Yang R."/>
            <person name="Briner A.E."/>
            <person name="Felis G.E."/>
            <person name="de Vos W.M."/>
            <person name="Barrangou R."/>
            <person name="Klaenhammer T.R."/>
            <person name="Caufield P.W."/>
            <person name="Cui Y."/>
            <person name="Zhang H."/>
            <person name="O'Toole P.W."/>
        </authorList>
    </citation>
    <scope>NUCLEOTIDE SEQUENCE [LARGE SCALE GENOMIC DNA]</scope>
    <source>
        <strain evidence="12 13">DSM 21051</strain>
    </source>
</reference>
<dbReference type="Pfam" id="PF07523">
    <property type="entry name" value="Big_3"/>
    <property type="match status" value="1"/>
</dbReference>
<dbReference type="Pfam" id="PF08244">
    <property type="entry name" value="Glyco_hydro_32C"/>
    <property type="match status" value="1"/>
</dbReference>
<evidence type="ECO:0000256" key="8">
    <source>
        <dbReference type="ARBA" id="ARBA00023295"/>
    </source>
</evidence>
<dbReference type="InterPro" id="IPR013783">
    <property type="entry name" value="Ig-like_fold"/>
</dbReference>
<keyword evidence="10" id="KW-0472">Membrane</keyword>
<evidence type="ECO:0000256" key="5">
    <source>
        <dbReference type="ARBA" id="ARBA00022737"/>
    </source>
</evidence>
<comment type="caution">
    <text evidence="12">The sequence shown here is derived from an EMBL/GenBank/DDBJ whole genome shotgun (WGS) entry which is preliminary data.</text>
</comment>
<protein>
    <submittedName>
        <fullName evidence="12">Fructan hydrolase</fullName>
    </submittedName>
</protein>
<keyword evidence="6 12" id="KW-0378">Hydrolase</keyword>
<dbReference type="PANTHER" id="PTHR42800">
    <property type="entry name" value="EXOINULINASE INUD (AFU_ORTHOLOGUE AFUA_5G00480)"/>
    <property type="match status" value="1"/>
</dbReference>
<dbReference type="PROSITE" id="PS00609">
    <property type="entry name" value="GLYCOSYL_HYDROL_F32"/>
    <property type="match status" value="1"/>
</dbReference>
<keyword evidence="8" id="KW-0326">Glycosidase</keyword>
<dbReference type="STRING" id="1423725.FC19_GL002236"/>
<dbReference type="InterPro" id="IPR009459">
    <property type="entry name" value="MucBP_dom"/>
</dbReference>
<dbReference type="GO" id="GO:0005987">
    <property type="term" value="P:sucrose catabolic process"/>
    <property type="evidence" value="ECO:0007669"/>
    <property type="project" value="TreeGrafter"/>
</dbReference>
<dbReference type="AlphaFoldDB" id="A0A0R2CUT4"/>
<evidence type="ECO:0000256" key="7">
    <source>
        <dbReference type="ARBA" id="ARBA00023088"/>
    </source>
</evidence>
<dbReference type="InterPro" id="IPR013148">
    <property type="entry name" value="Glyco_hydro_32_N"/>
</dbReference>
<keyword evidence="5" id="KW-0677">Repeat</keyword>
<dbReference type="PROSITE" id="PS50847">
    <property type="entry name" value="GRAM_POS_ANCHORING"/>
    <property type="match status" value="1"/>
</dbReference>